<accession>A0A6P7XBH8</accession>
<dbReference type="GO" id="GO:0004869">
    <property type="term" value="F:cysteine-type endopeptidase inhibitor activity"/>
    <property type="evidence" value="ECO:0007669"/>
    <property type="project" value="InterPro"/>
</dbReference>
<dbReference type="RefSeq" id="XP_030050656.1">
    <property type="nucleotide sequence ID" value="XM_030194796.1"/>
</dbReference>
<dbReference type="GO" id="GO:0005737">
    <property type="term" value="C:cytoplasm"/>
    <property type="evidence" value="ECO:0007669"/>
    <property type="project" value="TreeGrafter"/>
</dbReference>
<dbReference type="Pfam" id="PF00031">
    <property type="entry name" value="Cystatin"/>
    <property type="match status" value="1"/>
</dbReference>
<keyword evidence="3" id="KW-0732">Signal</keyword>
<dbReference type="KEGG" id="muo:115464414"/>
<feature type="domain" description="Cystatin" evidence="4">
    <location>
        <begin position="29"/>
        <end position="141"/>
    </location>
</feature>
<feature type="chain" id="PRO_5027877568" evidence="3">
    <location>
        <begin position="20"/>
        <end position="141"/>
    </location>
</feature>
<dbReference type="SUPFAM" id="SSF54403">
    <property type="entry name" value="Cystatin/monellin"/>
    <property type="match status" value="1"/>
</dbReference>
<dbReference type="InterPro" id="IPR046350">
    <property type="entry name" value="Cystatin_sf"/>
</dbReference>
<reference evidence="6" key="1">
    <citation type="submission" date="2025-08" db="UniProtKB">
        <authorList>
            <consortium name="RefSeq"/>
        </authorList>
    </citation>
    <scope>IDENTIFICATION</scope>
</reference>
<dbReference type="InterPro" id="IPR000010">
    <property type="entry name" value="Cystatin_dom"/>
</dbReference>
<evidence type="ECO:0000313" key="6">
    <source>
        <dbReference type="RefSeq" id="XP_030050656.1"/>
    </source>
</evidence>
<dbReference type="CDD" id="cd00042">
    <property type="entry name" value="CY"/>
    <property type="match status" value="1"/>
</dbReference>
<keyword evidence="2" id="KW-1015">Disulfide bond</keyword>
<dbReference type="GO" id="GO:0005615">
    <property type="term" value="C:extracellular space"/>
    <property type="evidence" value="ECO:0007669"/>
    <property type="project" value="TreeGrafter"/>
</dbReference>
<comment type="similarity">
    <text evidence="1">Belongs to the cystatin family.</text>
</comment>
<dbReference type="Gene3D" id="3.10.450.10">
    <property type="match status" value="1"/>
</dbReference>
<keyword evidence="5" id="KW-1185">Reference proteome</keyword>
<name>A0A6P7XBH8_9AMPH</name>
<dbReference type="PANTHER" id="PTHR46186:SF18">
    <property type="entry name" value="CYSTATIN-LIKE"/>
    <property type="match status" value="1"/>
</dbReference>
<feature type="signal peptide" evidence="3">
    <location>
        <begin position="1"/>
        <end position="19"/>
    </location>
</feature>
<dbReference type="GO" id="GO:0031982">
    <property type="term" value="C:vesicle"/>
    <property type="evidence" value="ECO:0007669"/>
    <property type="project" value="TreeGrafter"/>
</dbReference>
<gene>
    <name evidence="6" type="primary">LOC115464414</name>
</gene>
<dbReference type="Proteomes" id="UP000515156">
    <property type="component" value="Chromosome 3"/>
</dbReference>
<organism evidence="5 6">
    <name type="scientific">Microcaecilia unicolor</name>
    <dbReference type="NCBI Taxonomy" id="1415580"/>
    <lineage>
        <taxon>Eukaryota</taxon>
        <taxon>Metazoa</taxon>
        <taxon>Chordata</taxon>
        <taxon>Craniata</taxon>
        <taxon>Vertebrata</taxon>
        <taxon>Euteleostomi</taxon>
        <taxon>Amphibia</taxon>
        <taxon>Gymnophiona</taxon>
        <taxon>Siphonopidae</taxon>
        <taxon>Microcaecilia</taxon>
    </lineage>
</organism>
<dbReference type="SMART" id="SM00043">
    <property type="entry name" value="CY"/>
    <property type="match status" value="1"/>
</dbReference>
<dbReference type="PANTHER" id="PTHR46186">
    <property type="entry name" value="CYSTATIN"/>
    <property type="match status" value="1"/>
</dbReference>
<sequence>MFSIWKISLLFMVTLALKAETIIKGKAPSQLGGWTDVNLNENDTELQKALAVAIREHNKASNDQFISVVSNVIQARKQIVAGVRYALTAQIAQTACRKSDSAPENCTKSELSTLSQHKTCTFFVVLAPWQNKEELQQNSCA</sequence>
<evidence type="ECO:0000256" key="2">
    <source>
        <dbReference type="ARBA" id="ARBA00023157"/>
    </source>
</evidence>
<dbReference type="AlphaFoldDB" id="A0A6P7XBH8"/>
<evidence type="ECO:0000256" key="1">
    <source>
        <dbReference type="ARBA" id="ARBA00009403"/>
    </source>
</evidence>
<protein>
    <submittedName>
        <fullName evidence="6">Cystatin-like</fullName>
    </submittedName>
</protein>
<evidence type="ECO:0000313" key="5">
    <source>
        <dbReference type="Proteomes" id="UP000515156"/>
    </source>
</evidence>
<dbReference type="GeneID" id="115464414"/>
<dbReference type="FunFam" id="3.10.450.10:FF:000004">
    <property type="entry name" value="Cystatin C"/>
    <property type="match status" value="1"/>
</dbReference>
<evidence type="ECO:0000259" key="4">
    <source>
        <dbReference type="SMART" id="SM00043"/>
    </source>
</evidence>
<dbReference type="OrthoDB" id="1908104at2759"/>
<evidence type="ECO:0000256" key="3">
    <source>
        <dbReference type="SAM" id="SignalP"/>
    </source>
</evidence>
<proteinExistence type="inferred from homology"/>
<dbReference type="InParanoid" id="A0A6P7XBH8"/>